<dbReference type="GO" id="GO:0005886">
    <property type="term" value="C:plasma membrane"/>
    <property type="evidence" value="ECO:0007669"/>
    <property type="project" value="UniProtKB-SubCell"/>
</dbReference>
<dbReference type="Gene3D" id="3.40.50.2000">
    <property type="entry name" value="Glycogen Phosphorylase B"/>
    <property type="match status" value="1"/>
</dbReference>
<reference evidence="11" key="1">
    <citation type="submission" date="2020-02" db="EMBL/GenBank/DDBJ databases">
        <authorList>
            <person name="Chen W.-M."/>
        </authorList>
    </citation>
    <scope>NUCLEOTIDE SEQUENCE</scope>
    <source>
        <strain evidence="11">NBD-18</strain>
    </source>
</reference>
<dbReference type="SUPFAM" id="SSF53756">
    <property type="entry name" value="UDP-Glycosyltransferase/glycogen phosphorylase"/>
    <property type="match status" value="1"/>
</dbReference>
<evidence type="ECO:0000259" key="10">
    <source>
        <dbReference type="Pfam" id="PF04413"/>
    </source>
</evidence>
<feature type="active site" description="Proton acceptor" evidence="7">
    <location>
        <position position="62"/>
    </location>
</feature>
<comment type="catalytic activity">
    <reaction evidence="6 9">
        <text>lipid IVA (E. coli) + CMP-3-deoxy-beta-D-manno-octulosonate = alpha-Kdo-(2-&gt;6)-lipid IVA (E. coli) + CMP + H(+)</text>
        <dbReference type="Rhea" id="RHEA:28066"/>
        <dbReference type="ChEBI" id="CHEBI:15378"/>
        <dbReference type="ChEBI" id="CHEBI:58603"/>
        <dbReference type="ChEBI" id="CHEBI:60364"/>
        <dbReference type="ChEBI" id="CHEBI:60377"/>
        <dbReference type="ChEBI" id="CHEBI:85987"/>
        <dbReference type="EC" id="2.4.99.12"/>
    </reaction>
</comment>
<comment type="caution">
    <text evidence="11">The sequence shown here is derived from an EMBL/GenBank/DDBJ whole genome shotgun (WGS) entry which is preliminary data.</text>
</comment>
<gene>
    <name evidence="11" type="ORF">G3I67_09340</name>
</gene>
<feature type="site" description="Transition state stabilizer" evidence="8">
    <location>
        <position position="135"/>
    </location>
</feature>
<feature type="site" description="Transition state stabilizer" evidence="8">
    <location>
        <position position="215"/>
    </location>
</feature>
<comment type="function">
    <text evidence="9">Involved in lipopolysaccharide (LPS) biosynthesis. Catalyzes the transfer of 3-deoxy-D-manno-octulosonate (Kdo) residue(s) from CMP-Kdo to lipid IV(A), the tetraacyldisaccharide-1,4'-bisphosphate precursor of lipid A.</text>
</comment>
<evidence type="ECO:0000256" key="7">
    <source>
        <dbReference type="PIRSR" id="PIRSR639901-1"/>
    </source>
</evidence>
<proteinExistence type="inferred from homology"/>
<evidence type="ECO:0000256" key="9">
    <source>
        <dbReference type="RuleBase" id="RU365103"/>
    </source>
</evidence>
<sequence>MALNFYSILLRIFAPLIWLWLGWRARRAGGEWQIFASERFGVYAQPWDGDPPVWVHAVSLGETRAAQSLIAGLIARGDRVLLTHMTATGRAEGARLFAADIAAGRLRQEWLPYDFAGATKKFFAHYRPRLGLLIEREVWPNLIAQGRLAGVLTMLVSARFSANALKHVRQIDRLFGSLMKSAYAGLSLTLAQTQEDAGRLFEAGAINVNVSGNLKFDAQLPVVAVEAGRAWRVKLNRPIIAIASTREGEDAMFVPALTSRQDAFGSGVLFLLIPRHPQRFDEAAALLEQAGIDFVRWSVIRHDVQAKETLDRIQVVLCDTLGEMPFFYAASDVAIVGGSFAPLGGQNLIEACAVGTPVIVGPFTRNFKDAVQGAVQAGAAIQLTESDLVDPAVGAVSTALEWLNDEHTLEQRSHAAKNWVSQHTGAASRMLQQINDFQDERAIP</sequence>
<evidence type="ECO:0000256" key="1">
    <source>
        <dbReference type="ARBA" id="ARBA00004713"/>
    </source>
</evidence>
<evidence type="ECO:0000313" key="11">
    <source>
        <dbReference type="EMBL" id="NDY83433.1"/>
    </source>
</evidence>
<evidence type="ECO:0000256" key="5">
    <source>
        <dbReference type="ARBA" id="ARBA00031445"/>
    </source>
</evidence>
<accession>A0A6B2QZV2</accession>
<keyword evidence="9" id="KW-0448">Lipopolysaccharide biosynthesis</keyword>
<dbReference type="GO" id="GO:0043842">
    <property type="term" value="F:Kdo transferase activity"/>
    <property type="evidence" value="ECO:0007669"/>
    <property type="project" value="UniProtKB-EC"/>
</dbReference>
<name>A0A6B2QZV2_9BURK</name>
<comment type="similarity">
    <text evidence="9">Belongs to the glycosyltransferase group 1 family.</text>
</comment>
<comment type="subcellular location">
    <subcellularLocation>
        <location evidence="9">Cell membrane</location>
    </subcellularLocation>
</comment>
<dbReference type="PANTHER" id="PTHR42755">
    <property type="entry name" value="3-DEOXY-MANNO-OCTULOSONATE CYTIDYLYLTRANSFERASE"/>
    <property type="match status" value="1"/>
</dbReference>
<keyword evidence="9" id="KW-0472">Membrane</keyword>
<evidence type="ECO:0000256" key="8">
    <source>
        <dbReference type="PIRSR" id="PIRSR639901-2"/>
    </source>
</evidence>
<dbReference type="RefSeq" id="WP_163654581.1">
    <property type="nucleotide sequence ID" value="NZ_JAAGRN010000005.1"/>
</dbReference>
<protein>
    <recommendedName>
        <fullName evidence="3 9">3-deoxy-D-manno-octulosonic acid transferase</fullName>
        <shortName evidence="9">Kdo transferase</shortName>
        <ecNumber evidence="2 9">2.4.99.12</ecNumber>
    </recommendedName>
    <alternativeName>
        <fullName evidence="5 9">Lipid IV(A) 3-deoxy-D-manno-octulosonic acid transferase</fullName>
    </alternativeName>
</protein>
<feature type="domain" description="3-deoxy-D-manno-octulosonic-acid transferase N-terminal" evidence="10">
    <location>
        <begin position="37"/>
        <end position="218"/>
    </location>
</feature>
<dbReference type="GO" id="GO:0009244">
    <property type="term" value="P:lipopolysaccharide core region biosynthetic process"/>
    <property type="evidence" value="ECO:0007669"/>
    <property type="project" value="UniProtKB-UniRule"/>
</dbReference>
<keyword evidence="9" id="KW-1003">Cell membrane</keyword>
<evidence type="ECO:0000256" key="3">
    <source>
        <dbReference type="ARBA" id="ARBA00019077"/>
    </source>
</evidence>
<keyword evidence="4 9" id="KW-0808">Transferase</keyword>
<dbReference type="InterPro" id="IPR038107">
    <property type="entry name" value="Glycos_transf_N_sf"/>
</dbReference>
<comment type="pathway">
    <text evidence="1 9">Bacterial outer membrane biogenesis; LPS core biosynthesis.</text>
</comment>
<dbReference type="InterPro" id="IPR007507">
    <property type="entry name" value="Glycos_transf_N"/>
</dbReference>
<dbReference type="UniPathway" id="UPA00958"/>
<evidence type="ECO:0000256" key="4">
    <source>
        <dbReference type="ARBA" id="ARBA00022679"/>
    </source>
</evidence>
<evidence type="ECO:0000256" key="2">
    <source>
        <dbReference type="ARBA" id="ARBA00012621"/>
    </source>
</evidence>
<dbReference type="EC" id="2.4.99.12" evidence="2 9"/>
<dbReference type="Pfam" id="PF04413">
    <property type="entry name" value="Glycos_transf_N"/>
    <property type="match status" value="1"/>
</dbReference>
<dbReference type="GO" id="GO:0009245">
    <property type="term" value="P:lipid A biosynthetic process"/>
    <property type="evidence" value="ECO:0007669"/>
    <property type="project" value="TreeGrafter"/>
</dbReference>
<dbReference type="EMBL" id="JAAGRN010000005">
    <property type="protein sequence ID" value="NDY83433.1"/>
    <property type="molecule type" value="Genomic_DNA"/>
</dbReference>
<evidence type="ECO:0000256" key="6">
    <source>
        <dbReference type="ARBA" id="ARBA00049183"/>
    </source>
</evidence>
<dbReference type="AlphaFoldDB" id="A0A6B2QZV2"/>
<dbReference type="InterPro" id="IPR039901">
    <property type="entry name" value="Kdotransferase"/>
</dbReference>
<organism evidence="11">
    <name type="scientific">Sheuella amnicola</name>
    <dbReference type="NCBI Taxonomy" id="2707330"/>
    <lineage>
        <taxon>Bacteria</taxon>
        <taxon>Pseudomonadati</taxon>
        <taxon>Pseudomonadota</taxon>
        <taxon>Betaproteobacteria</taxon>
        <taxon>Burkholderiales</taxon>
        <taxon>Alcaligenaceae</taxon>
        <taxon>Sheuella</taxon>
    </lineage>
</organism>
<dbReference type="PANTHER" id="PTHR42755:SF1">
    <property type="entry name" value="3-DEOXY-D-MANNO-OCTULOSONIC ACID TRANSFERASE, MITOCHONDRIAL-RELATED"/>
    <property type="match status" value="1"/>
</dbReference>
<dbReference type="Gene3D" id="3.40.50.11720">
    <property type="entry name" value="3-Deoxy-D-manno-octulosonic-acid transferase, N-terminal domain"/>
    <property type="match status" value="1"/>
</dbReference>